<accession>A0ABT8IY29</accession>
<reference evidence="1" key="1">
    <citation type="submission" date="2023-03" db="EMBL/GenBank/DDBJ databases">
        <title>MT1 and MT2 Draft Genomes of Novel Species.</title>
        <authorList>
            <person name="Venkateswaran K."/>
        </authorList>
    </citation>
    <scope>NUCLEOTIDE SEQUENCE</scope>
    <source>
        <strain evidence="1">F6_8S_P_1A</strain>
    </source>
</reference>
<dbReference type="Pfam" id="PF00459">
    <property type="entry name" value="Inositol_P"/>
    <property type="match status" value="1"/>
</dbReference>
<keyword evidence="2" id="KW-1185">Reference proteome</keyword>
<dbReference type="EMBL" id="JAROCB010000003">
    <property type="protein sequence ID" value="MDN4597637.1"/>
    <property type="molecule type" value="Genomic_DNA"/>
</dbReference>
<comment type="caution">
    <text evidence="1">The sequence shown here is derived from an EMBL/GenBank/DDBJ whole genome shotgun (WGS) entry which is preliminary data.</text>
</comment>
<name>A0ABT8IY29_9MICO</name>
<evidence type="ECO:0000313" key="2">
    <source>
        <dbReference type="Proteomes" id="UP001174210"/>
    </source>
</evidence>
<dbReference type="SUPFAM" id="SSF56655">
    <property type="entry name" value="Carbohydrate phosphatase"/>
    <property type="match status" value="1"/>
</dbReference>
<dbReference type="PRINTS" id="PR00377">
    <property type="entry name" value="IMPHPHTASES"/>
</dbReference>
<sequence>MSPDELHDARDLALELAAWAIGRTRSYRVTSVSTKANPADLVTELDRSIERHVREQVAQWFPGHAFVGEEYGGQAVPGRPTWYLDPVDGTTNLANGIPWTAFSLALAVDDRPLVGVVADPWRDLLFDAVAREGARRDGAPLTIPPTDSLVGGVVSSELAGHEAWSGMGALAQALTERFCTLRVMGSGTLTLLGPAAGRGAGAVIHRFSPVDHLAACLIAAEAGAAVLGQDGRPAVFPASGGVLVAAPGVSAELYDLWSGAVVH</sequence>
<gene>
    <name evidence="1" type="ORF">P5G59_10840</name>
</gene>
<proteinExistence type="predicted"/>
<dbReference type="InterPro" id="IPR000760">
    <property type="entry name" value="Inositol_monophosphatase-like"/>
</dbReference>
<dbReference type="Proteomes" id="UP001174210">
    <property type="component" value="Unassembled WGS sequence"/>
</dbReference>
<dbReference type="CDD" id="cd01637">
    <property type="entry name" value="IMPase_like"/>
    <property type="match status" value="1"/>
</dbReference>
<dbReference type="PANTHER" id="PTHR20854:SF4">
    <property type="entry name" value="INOSITOL-1-MONOPHOSPHATASE-RELATED"/>
    <property type="match status" value="1"/>
</dbReference>
<dbReference type="RefSeq" id="WP_301218857.1">
    <property type="nucleotide sequence ID" value="NZ_JAROCB010000003.1"/>
</dbReference>
<dbReference type="Gene3D" id="3.40.190.80">
    <property type="match status" value="1"/>
</dbReference>
<protein>
    <submittedName>
        <fullName evidence="1">Inositol monophosphatase</fullName>
    </submittedName>
</protein>
<dbReference type="PANTHER" id="PTHR20854">
    <property type="entry name" value="INOSITOL MONOPHOSPHATASE"/>
    <property type="match status" value="1"/>
</dbReference>
<dbReference type="Gene3D" id="3.30.540.10">
    <property type="entry name" value="Fructose-1,6-Bisphosphatase, subunit A, domain 1"/>
    <property type="match status" value="1"/>
</dbReference>
<evidence type="ECO:0000313" key="1">
    <source>
        <dbReference type="EMBL" id="MDN4597637.1"/>
    </source>
</evidence>
<organism evidence="1 2">
    <name type="scientific">Leifsonia virtsii</name>
    <dbReference type="NCBI Taxonomy" id="3035915"/>
    <lineage>
        <taxon>Bacteria</taxon>
        <taxon>Bacillati</taxon>
        <taxon>Actinomycetota</taxon>
        <taxon>Actinomycetes</taxon>
        <taxon>Micrococcales</taxon>
        <taxon>Microbacteriaceae</taxon>
        <taxon>Leifsonia</taxon>
    </lineage>
</organism>